<dbReference type="Proteomes" id="UP000660729">
    <property type="component" value="Unassembled WGS sequence"/>
</dbReference>
<sequence length="83" mass="8967">MASVTSKKTDGTALFNNGCNRPALRTPDACSSDRAESGLPPCRALQIYGSMPSRSRHPDLDRTGCSAVVRRQMSRKAVEFALP</sequence>
<proteinExistence type="predicted"/>
<protein>
    <submittedName>
        <fullName evidence="2">Uncharacterized protein</fullName>
    </submittedName>
</protein>
<name>A0A8H6RDH4_9PEZI</name>
<keyword evidence="3" id="KW-1185">Reference proteome</keyword>
<evidence type="ECO:0000256" key="1">
    <source>
        <dbReference type="SAM" id="MobiDB-lite"/>
    </source>
</evidence>
<feature type="region of interest" description="Disordered" evidence="1">
    <location>
        <begin position="1"/>
        <end position="38"/>
    </location>
</feature>
<accession>A0A8H6RDH4</accession>
<organism evidence="2 3">
    <name type="scientific">Pseudocercospora fuligena</name>
    <dbReference type="NCBI Taxonomy" id="685502"/>
    <lineage>
        <taxon>Eukaryota</taxon>
        <taxon>Fungi</taxon>
        <taxon>Dikarya</taxon>
        <taxon>Ascomycota</taxon>
        <taxon>Pezizomycotina</taxon>
        <taxon>Dothideomycetes</taxon>
        <taxon>Dothideomycetidae</taxon>
        <taxon>Mycosphaerellales</taxon>
        <taxon>Mycosphaerellaceae</taxon>
        <taxon>Pseudocercospora</taxon>
    </lineage>
</organism>
<evidence type="ECO:0000313" key="2">
    <source>
        <dbReference type="EMBL" id="KAF7189855.1"/>
    </source>
</evidence>
<reference evidence="2" key="1">
    <citation type="submission" date="2020-04" db="EMBL/GenBank/DDBJ databases">
        <title>Draft genome resource of the tomato pathogen Pseudocercospora fuligena.</title>
        <authorList>
            <person name="Zaccaron A."/>
        </authorList>
    </citation>
    <scope>NUCLEOTIDE SEQUENCE</scope>
    <source>
        <strain evidence="2">PF001</strain>
    </source>
</reference>
<comment type="caution">
    <text evidence="2">The sequence shown here is derived from an EMBL/GenBank/DDBJ whole genome shotgun (WGS) entry which is preliminary data.</text>
</comment>
<dbReference type="AlphaFoldDB" id="A0A8H6RDH4"/>
<gene>
    <name evidence="2" type="ORF">HII31_08962</name>
</gene>
<dbReference type="EMBL" id="JABCIY010000178">
    <property type="protein sequence ID" value="KAF7189855.1"/>
    <property type="molecule type" value="Genomic_DNA"/>
</dbReference>
<evidence type="ECO:0000313" key="3">
    <source>
        <dbReference type="Proteomes" id="UP000660729"/>
    </source>
</evidence>